<dbReference type="PANTHER" id="PTHR38248:SF2">
    <property type="entry name" value="FUNK1 11"/>
    <property type="match status" value="1"/>
</dbReference>
<proteinExistence type="predicted"/>
<organism evidence="3 4">
    <name type="scientific">Marasmius oreades</name>
    <name type="common">fairy-ring Marasmius</name>
    <dbReference type="NCBI Taxonomy" id="181124"/>
    <lineage>
        <taxon>Eukaryota</taxon>
        <taxon>Fungi</taxon>
        <taxon>Dikarya</taxon>
        <taxon>Basidiomycota</taxon>
        <taxon>Agaricomycotina</taxon>
        <taxon>Agaricomycetes</taxon>
        <taxon>Agaricomycetidae</taxon>
        <taxon>Agaricales</taxon>
        <taxon>Marasmiineae</taxon>
        <taxon>Marasmiaceae</taxon>
        <taxon>Marasmius</taxon>
    </lineage>
</organism>
<sequence>MQILDYDFPIGRNTSLCRSADDPTSKLCDGTNDHKHDTVVKRIGSSMDCKWSGPVSPQEFLDKFLDVVVAKAMPNLTHNRQMALKAAVTGSSDPCEGHQVGHHERFSYGPLIEAVKEYCPKLKLEKTADTPETILWSKRSIKIKPDITAYDSTQSPKVRKTDLSLAEILFEIKSRNGVDPFAKIDAGLSNNVEADDTLDQISTYAGALLARQFRTHCFSVFIFGEHVRLVRWDRGGATFTDKFHLWEEPFLLDFLWRYSSADRETRGNDPSVVALNEKDAVGKRRASRAREILKMEKKEKVYEFTVDDEATKKKRVFYGGNVVMKTPPTPTGRSTRGFLVTTLDALDLIGSVADWSCHIHYLKETWRILLDALEPEWKIYQRLKGVNVPHVPTILASGDAVGKWQSTVTGTVATKNYGRDIRRHYHCYVVMKEVGRPLTDFKIQKELVGAMRDALKAHQAAYEGANVLHRDVSVGNILIYGQGGLLIDWEFSKVVQPRMSDTPRLDERTGTWQFISARILLLTGQDMLHTVADDLESFFHVLCWVAIQYVEHKLSDKTIITFMRSVYDHSTQENGRDTGGKNKQSAILLKDFSGYVGFRGGPLSQMIEAIEHILCCWYQSLNARANPLNLTLDEVVLYLKGQGIPESVYSKFRVTGRAFIELDRHAVQSILEPGNSGYFQEILLIVDNLKEKARSRDVNEVPELRNHDWMLQMFNVALDSLNQRQEDVQRAVHRNLWGAVKAARSREAREEKKRTWLEEYEKNKASNPANNANEEVEEDTEAPPKKKPRTLASRSTSRARQGRSNPHAGPSSIHQQSGDAAGGHRDEHPRKRSRSGGRHQQFHSSSNQSANGLRRSTRLREKSQNGRLSRPGSRG</sequence>
<dbReference type="RefSeq" id="XP_043004301.1">
    <property type="nucleotide sequence ID" value="XM_043158946.1"/>
</dbReference>
<feature type="compositionally biased region" description="Polar residues" evidence="1">
    <location>
        <begin position="842"/>
        <end position="851"/>
    </location>
</feature>
<dbReference type="InterPro" id="IPR011009">
    <property type="entry name" value="Kinase-like_dom_sf"/>
</dbReference>
<dbReference type="PANTHER" id="PTHR38248">
    <property type="entry name" value="FUNK1 6"/>
    <property type="match status" value="1"/>
</dbReference>
<dbReference type="EMBL" id="CM032189">
    <property type="protein sequence ID" value="KAG7087830.1"/>
    <property type="molecule type" value="Genomic_DNA"/>
</dbReference>
<gene>
    <name evidence="3" type="ORF">E1B28_013769</name>
</gene>
<dbReference type="OrthoDB" id="2739948at2759"/>
<evidence type="ECO:0000256" key="1">
    <source>
        <dbReference type="SAM" id="MobiDB-lite"/>
    </source>
</evidence>
<comment type="caution">
    <text evidence="3">The sequence shown here is derived from an EMBL/GenBank/DDBJ whole genome shotgun (WGS) entry which is preliminary data.</text>
</comment>
<dbReference type="InterPro" id="IPR040976">
    <property type="entry name" value="Pkinase_fungal"/>
</dbReference>
<dbReference type="KEGG" id="more:E1B28_013769"/>
<keyword evidence="4" id="KW-1185">Reference proteome</keyword>
<dbReference type="PROSITE" id="PS00109">
    <property type="entry name" value="PROTEIN_KINASE_TYR"/>
    <property type="match status" value="1"/>
</dbReference>
<evidence type="ECO:0000313" key="4">
    <source>
        <dbReference type="Proteomes" id="UP001049176"/>
    </source>
</evidence>
<feature type="compositionally biased region" description="Low complexity" evidence="1">
    <location>
        <begin position="790"/>
        <end position="799"/>
    </location>
</feature>
<dbReference type="GeneID" id="66082844"/>
<name>A0A9P7UND3_9AGAR</name>
<dbReference type="SUPFAM" id="SSF56112">
    <property type="entry name" value="Protein kinase-like (PK-like)"/>
    <property type="match status" value="1"/>
</dbReference>
<protein>
    <recommendedName>
        <fullName evidence="2">Fungal-type protein kinase domain-containing protein</fullName>
    </recommendedName>
</protein>
<dbReference type="Gene3D" id="1.10.510.10">
    <property type="entry name" value="Transferase(Phosphotransferase) domain 1"/>
    <property type="match status" value="1"/>
</dbReference>
<feature type="compositionally biased region" description="Basic residues" evidence="1">
    <location>
        <begin position="830"/>
        <end position="841"/>
    </location>
</feature>
<dbReference type="InterPro" id="IPR008266">
    <property type="entry name" value="Tyr_kinase_AS"/>
</dbReference>
<feature type="domain" description="Fungal-type protein kinase" evidence="2">
    <location>
        <begin position="421"/>
        <end position="545"/>
    </location>
</feature>
<dbReference type="Pfam" id="PF17667">
    <property type="entry name" value="Pkinase_fungal"/>
    <property type="match status" value="1"/>
</dbReference>
<reference evidence="3" key="1">
    <citation type="journal article" date="2021" name="Genome Biol. Evol.">
        <title>The assembled and annotated genome of the fairy-ring fungus Marasmius oreades.</title>
        <authorList>
            <person name="Hiltunen M."/>
            <person name="Ament-Velasquez S.L."/>
            <person name="Johannesson H."/>
        </authorList>
    </citation>
    <scope>NUCLEOTIDE SEQUENCE</scope>
    <source>
        <strain evidence="3">03SP1</strain>
    </source>
</reference>
<evidence type="ECO:0000313" key="3">
    <source>
        <dbReference type="EMBL" id="KAG7087830.1"/>
    </source>
</evidence>
<dbReference type="Proteomes" id="UP001049176">
    <property type="component" value="Chromosome 9"/>
</dbReference>
<dbReference type="GO" id="GO:0004672">
    <property type="term" value="F:protein kinase activity"/>
    <property type="evidence" value="ECO:0007669"/>
    <property type="project" value="InterPro"/>
</dbReference>
<evidence type="ECO:0000259" key="2">
    <source>
        <dbReference type="Pfam" id="PF17667"/>
    </source>
</evidence>
<feature type="region of interest" description="Disordered" evidence="1">
    <location>
        <begin position="759"/>
        <end position="875"/>
    </location>
</feature>
<accession>A0A9P7UND3</accession>
<dbReference type="AlphaFoldDB" id="A0A9P7UND3"/>